<dbReference type="InterPro" id="IPR051312">
    <property type="entry name" value="Diverse_Substr_Oxidored"/>
</dbReference>
<reference evidence="5 6" key="1">
    <citation type="submission" date="2018-06" db="EMBL/GenBank/DDBJ databases">
        <authorList>
            <consortium name="Pathogen Informatics"/>
            <person name="Doyle S."/>
        </authorList>
    </citation>
    <scope>NUCLEOTIDE SEQUENCE [LARGE SCALE GENOMIC DNA]</scope>
    <source>
        <strain evidence="5 6">NCTC12722</strain>
    </source>
</reference>
<protein>
    <submittedName>
        <fullName evidence="5">4-hydroxybenzoyl-CoA reductase subunit beta</fullName>
        <ecNumber evidence="5">1.3.7.9</ecNumber>
    </submittedName>
</protein>
<dbReference type="GO" id="GO:0016491">
    <property type="term" value="F:oxidoreductase activity"/>
    <property type="evidence" value="ECO:0007669"/>
    <property type="project" value="UniProtKB-KW"/>
</dbReference>
<feature type="domain" description="FAD-binding PCMH-type" evidence="4">
    <location>
        <begin position="1"/>
        <end position="227"/>
    </location>
</feature>
<dbReference type="SUPFAM" id="SSF56176">
    <property type="entry name" value="FAD-binding/transporter-associated domain-like"/>
    <property type="match status" value="1"/>
</dbReference>
<dbReference type="PANTHER" id="PTHR42659">
    <property type="entry name" value="XANTHINE DEHYDROGENASE SUBUNIT C-RELATED"/>
    <property type="match status" value="1"/>
</dbReference>
<dbReference type="GO" id="GO:0071949">
    <property type="term" value="F:FAD binding"/>
    <property type="evidence" value="ECO:0007669"/>
    <property type="project" value="InterPro"/>
</dbReference>
<proteinExistence type="predicted"/>
<evidence type="ECO:0000313" key="5">
    <source>
        <dbReference type="EMBL" id="SUU84491.1"/>
    </source>
</evidence>
<evidence type="ECO:0000259" key="4">
    <source>
        <dbReference type="PROSITE" id="PS51387"/>
    </source>
</evidence>
<accession>A0A380W6B2</accession>
<dbReference type="SUPFAM" id="SSF55447">
    <property type="entry name" value="CO dehydrogenase flavoprotein C-terminal domain-like"/>
    <property type="match status" value="1"/>
</dbReference>
<dbReference type="PANTHER" id="PTHR42659:SF2">
    <property type="entry name" value="XANTHINE DEHYDROGENASE SUBUNIT C-RELATED"/>
    <property type="match status" value="1"/>
</dbReference>
<keyword evidence="3 5" id="KW-0560">Oxidoreductase</keyword>
<dbReference type="Gene3D" id="3.30.465.10">
    <property type="match status" value="1"/>
</dbReference>
<dbReference type="InterPro" id="IPR036683">
    <property type="entry name" value="CO_DH_flav_C_dom_sf"/>
</dbReference>
<evidence type="ECO:0000256" key="1">
    <source>
        <dbReference type="ARBA" id="ARBA00022630"/>
    </source>
</evidence>
<evidence type="ECO:0000313" key="6">
    <source>
        <dbReference type="Proteomes" id="UP000254343"/>
    </source>
</evidence>
<dbReference type="EMBL" id="UIGB01000001">
    <property type="protein sequence ID" value="SUU84491.1"/>
    <property type="molecule type" value="Genomic_DNA"/>
</dbReference>
<name>A0A380W6B2_AFIFE</name>
<dbReference type="InterPro" id="IPR016167">
    <property type="entry name" value="FAD-bd_PCMH_sub1"/>
</dbReference>
<dbReference type="InterPro" id="IPR016166">
    <property type="entry name" value="FAD-bd_PCMH"/>
</dbReference>
<dbReference type="AlphaFoldDB" id="A0A380W6B2"/>
<dbReference type="Pfam" id="PF03450">
    <property type="entry name" value="CO_deh_flav_C"/>
    <property type="match status" value="1"/>
</dbReference>
<dbReference type="InterPro" id="IPR016169">
    <property type="entry name" value="FAD-bd_PCMH_sub2"/>
</dbReference>
<gene>
    <name evidence="5" type="primary">hcrB</name>
    <name evidence="5" type="ORF">NCTC12722_01682</name>
</gene>
<dbReference type="EC" id="1.3.7.9" evidence="5"/>
<evidence type="ECO:0000256" key="2">
    <source>
        <dbReference type="ARBA" id="ARBA00022827"/>
    </source>
</evidence>
<sequence length="333" mass="35838">MHMFQLRRADDVDAAIKAASGAHTAQQGADIRFLAGGTTLIDLMKLNVETPQHVIDINHLPLDKIEAVDGGLKIGATVRNADLAHDERVLRDYPVLSQALLSGASAQLRNMATTAGNLLQRTRCVYFRDEHMACNKRSPGSGCAAINGFNRTLAILGTSDQCIASNPSDMNVALMALDATIHIRGPQGERNVPISEFFLLPGNTPDKETVMQPGDLITHVMLPAPPKGSRSLYLKLRDRASYEFALASAAVVMTVTDGKIEKAQFAMGGVGTRPWRNADAEKQLVGQAASKDTFRAAADAFLKDAKPQSQNGFKVELAKRCLVHTLDAAARLA</sequence>
<dbReference type="PROSITE" id="PS51387">
    <property type="entry name" value="FAD_PCMH"/>
    <property type="match status" value="1"/>
</dbReference>
<dbReference type="InterPro" id="IPR036318">
    <property type="entry name" value="FAD-bd_PCMH-like_sf"/>
</dbReference>
<organism evidence="5 6">
    <name type="scientific">Afipia felis</name>
    <name type="common">Cat scratch disease bacillus</name>
    <dbReference type="NCBI Taxonomy" id="1035"/>
    <lineage>
        <taxon>Bacteria</taxon>
        <taxon>Pseudomonadati</taxon>
        <taxon>Pseudomonadota</taxon>
        <taxon>Alphaproteobacteria</taxon>
        <taxon>Hyphomicrobiales</taxon>
        <taxon>Nitrobacteraceae</taxon>
        <taxon>Afipia</taxon>
    </lineage>
</organism>
<dbReference type="OrthoDB" id="9814706at2"/>
<dbReference type="RefSeq" id="WP_002715318.1">
    <property type="nucleotide sequence ID" value="NZ_UFSI01000001.1"/>
</dbReference>
<keyword evidence="2" id="KW-0274">FAD</keyword>
<dbReference type="Pfam" id="PF00941">
    <property type="entry name" value="FAD_binding_5"/>
    <property type="match status" value="1"/>
</dbReference>
<dbReference type="SMART" id="SM01092">
    <property type="entry name" value="CO_deh_flav_C"/>
    <property type="match status" value="1"/>
</dbReference>
<keyword evidence="1" id="KW-0285">Flavoprotein</keyword>
<evidence type="ECO:0000256" key="3">
    <source>
        <dbReference type="ARBA" id="ARBA00023002"/>
    </source>
</evidence>
<dbReference type="Gene3D" id="3.30.390.50">
    <property type="entry name" value="CO dehydrogenase flavoprotein, C-terminal domain"/>
    <property type="match status" value="1"/>
</dbReference>
<dbReference type="InterPro" id="IPR005107">
    <property type="entry name" value="CO_DH_flav_C"/>
</dbReference>
<dbReference type="Proteomes" id="UP000254343">
    <property type="component" value="Unassembled WGS sequence"/>
</dbReference>
<dbReference type="InterPro" id="IPR002346">
    <property type="entry name" value="Mopterin_DH_FAD-bd"/>
</dbReference>
<dbReference type="Gene3D" id="3.30.43.10">
    <property type="entry name" value="Uridine Diphospho-n-acetylenolpyruvylglucosamine Reductase, domain 2"/>
    <property type="match status" value="1"/>
</dbReference>